<feature type="domain" description="Toprim" evidence="1">
    <location>
        <begin position="7"/>
        <end position="91"/>
    </location>
</feature>
<accession>A0A0C2DNM9</accession>
<keyword evidence="5" id="KW-1185">Reference proteome</keyword>
<reference evidence="5" key="2">
    <citation type="submission" date="2020-04" db="EMBL/GenBank/DDBJ databases">
        <title>Genome analysis and biological profiling of marine Cellulosimicrobium funkei MOSEL-ME6.</title>
        <authorList>
            <person name="Tanveer F."/>
            <person name="Xie Y."/>
            <person name="Shinwari Z.K."/>
        </authorList>
    </citation>
    <scope>NUCLEOTIDE SEQUENCE [LARGE SCALE GENOMIC DNA]</scope>
    <source>
        <strain evidence="5">MOSEL-ME25</strain>
    </source>
</reference>
<dbReference type="PROSITE" id="PS50880">
    <property type="entry name" value="TOPRIM"/>
    <property type="match status" value="1"/>
</dbReference>
<dbReference type="InterPro" id="IPR006171">
    <property type="entry name" value="TOPRIM_dom"/>
</dbReference>
<organism evidence="2 4">
    <name type="scientific">Salinicoccus roseus</name>
    <dbReference type="NCBI Taxonomy" id="45670"/>
    <lineage>
        <taxon>Bacteria</taxon>
        <taxon>Bacillati</taxon>
        <taxon>Bacillota</taxon>
        <taxon>Bacilli</taxon>
        <taxon>Bacillales</taxon>
        <taxon>Staphylococcaceae</taxon>
        <taxon>Salinicoccus</taxon>
    </lineage>
</organism>
<dbReference type="Pfam" id="PF01751">
    <property type="entry name" value="Toprim"/>
    <property type="match status" value="1"/>
</dbReference>
<evidence type="ECO:0000313" key="2">
    <source>
        <dbReference type="EMBL" id="KIH71608.1"/>
    </source>
</evidence>
<reference evidence="3" key="3">
    <citation type="submission" date="2020-04" db="EMBL/GenBank/DDBJ databases">
        <authorList>
            <person name="Tanveer F."/>
            <person name="Xie Y."/>
            <person name="Shinwari Z.K."/>
        </authorList>
    </citation>
    <scope>NUCLEOTIDE SEQUENCE</scope>
    <source>
        <strain evidence="3">MOSEL-ME25</strain>
    </source>
</reference>
<dbReference type="OrthoDB" id="2417742at2"/>
<gene>
    <name evidence="3" type="ORF">F7P68_0004070</name>
    <name evidence="2" type="ORF">SN16_02755</name>
</gene>
<dbReference type="Proteomes" id="UP000527860">
    <property type="component" value="Unassembled WGS sequence"/>
</dbReference>
<sequence>MAVYFSDKVLIVEGKTDKRRIEEVLIEPVQIICTHGTMGISKLDEILDELNGSDIYILSDADKEGRNIRKWFKKHLSESTHIYIDPKFGEVGRCPRDYLANLLMRHDFYVDTSLIMKGKFGNDERIKDNRYYEPYSI</sequence>
<evidence type="ECO:0000313" key="4">
    <source>
        <dbReference type="Proteomes" id="UP000031546"/>
    </source>
</evidence>
<reference evidence="2 4" key="1">
    <citation type="submission" date="2015-01" db="EMBL/GenBank/DDBJ databases">
        <title>Genome sequences of high lactate-tolerant strain Salinicoccus roseus W12 with industrial interest.</title>
        <authorList>
            <person name="Wang H."/>
            <person name="Yu B."/>
        </authorList>
    </citation>
    <scope>NUCLEOTIDE SEQUENCE [LARGE SCALE GENOMIC DNA]</scope>
    <source>
        <strain evidence="2 4">W12</strain>
    </source>
</reference>
<dbReference type="PANTHER" id="PTHR39964">
    <property type="entry name" value="UPF0292 PROTEIN TK1411"/>
    <property type="match status" value="1"/>
</dbReference>
<protein>
    <submittedName>
        <fullName evidence="2">Topiosmerase</fullName>
    </submittedName>
    <submittedName>
        <fullName evidence="3">Toprim domain-containing protein</fullName>
    </submittedName>
</protein>
<dbReference type="AlphaFoldDB" id="A0A0C2DNM9"/>
<dbReference type="STRING" id="45670.SN16_02755"/>
<comment type="caution">
    <text evidence="2">The sequence shown here is derived from an EMBL/GenBank/DDBJ whole genome shotgun (WGS) entry which is preliminary data.</text>
</comment>
<reference evidence="3 5" key="4">
    <citation type="submission" date="2022-12" db="EMBL/GenBank/DDBJ databases">
        <title>Genome analysis and biological profiling of marine Salinicoccus roseus MOSEL-ME25.</title>
        <authorList>
            <person name="Mirza F.T."/>
            <person name="Xie Y."/>
            <person name="Shinwari Z.K."/>
        </authorList>
    </citation>
    <scope>NUCLEOTIDE SEQUENCE [LARGE SCALE GENOMIC DNA]</scope>
    <source>
        <strain evidence="3 5">MOSEL-ME25</strain>
    </source>
</reference>
<dbReference type="SUPFAM" id="SSF110455">
    <property type="entry name" value="Toprim domain"/>
    <property type="match status" value="1"/>
</dbReference>
<dbReference type="Gene3D" id="3.40.1360.10">
    <property type="match status" value="1"/>
</dbReference>
<dbReference type="SMART" id="SM00493">
    <property type="entry name" value="TOPRIM"/>
    <property type="match status" value="1"/>
</dbReference>
<proteinExistence type="predicted"/>
<evidence type="ECO:0000259" key="1">
    <source>
        <dbReference type="PROSITE" id="PS50880"/>
    </source>
</evidence>
<evidence type="ECO:0000313" key="5">
    <source>
        <dbReference type="Proteomes" id="UP000527860"/>
    </source>
</evidence>
<name>A0A0C2DNM9_9STAP</name>
<dbReference type="EMBL" id="JABEVU030000001">
    <property type="protein sequence ID" value="MDB0579698.1"/>
    <property type="molecule type" value="Genomic_DNA"/>
</dbReference>
<dbReference type="Proteomes" id="UP000031546">
    <property type="component" value="Unassembled WGS sequence"/>
</dbReference>
<dbReference type="EMBL" id="JXII01000002">
    <property type="protein sequence ID" value="KIH71608.1"/>
    <property type="molecule type" value="Genomic_DNA"/>
</dbReference>
<dbReference type="RefSeq" id="WP_040105070.1">
    <property type="nucleotide sequence ID" value="NZ_CANMYM010000003.1"/>
</dbReference>
<dbReference type="PANTHER" id="PTHR39964:SF2">
    <property type="entry name" value="UPF0292 PROTEIN MJ1624"/>
    <property type="match status" value="1"/>
</dbReference>
<evidence type="ECO:0000313" key="3">
    <source>
        <dbReference type="EMBL" id="MDB0579698.1"/>
    </source>
</evidence>